<dbReference type="Proteomes" id="UP000217465">
    <property type="component" value="Unassembled WGS sequence"/>
</dbReference>
<sequence length="336" mass="37443">MNTSLYFGTYTRGKSEGIYQTQFNQKTGQLSVIKLFAKLQNPTYLTKSVAGNFYAITKVNDMGGLVALNSNGQKINDVLLKDGSLCHLTIDEDRQLVYAANYHKGQITLYKINEDGGLTLIDLVQLQGSGPHPNQKSAHAHYVGITPDKYLVTCDLGTDSVTTYDITSDYKLKQIANYQATPGAGARHLVFHPKEKIAYLLGELNARIEVLIYNGLGQFEKLQSLSTLPTDYIDFNATAAIRISADGKNLYASNRGHNSIAVYSIRKDAQLDLLEIVPSYGDTPRDFILTKNQNYLIIPHQESDNATIYKRNLHTGHLELMSKDFYVPESVCVFED</sequence>
<dbReference type="PANTHER" id="PTHR30344:SF1">
    <property type="entry name" value="6-PHOSPHOGLUCONOLACTONASE"/>
    <property type="match status" value="1"/>
</dbReference>
<dbReference type="InterPro" id="IPR015943">
    <property type="entry name" value="WD40/YVTN_repeat-like_dom_sf"/>
</dbReference>
<dbReference type="SUPFAM" id="SSF51004">
    <property type="entry name" value="C-terminal (heme d1) domain of cytochrome cd1-nitrite reductase"/>
    <property type="match status" value="1"/>
</dbReference>
<comment type="similarity">
    <text evidence="1">Belongs to the cycloisomerase 2 family.</text>
</comment>
<accession>A0A854W8F9</accession>
<protein>
    <submittedName>
        <fullName evidence="2">6-phosphogluconolactonase</fullName>
    </submittedName>
</protein>
<evidence type="ECO:0000256" key="1">
    <source>
        <dbReference type="ARBA" id="ARBA00005564"/>
    </source>
</evidence>
<dbReference type="RefSeq" id="WP_096633638.1">
    <property type="nucleotide sequence ID" value="NZ_NSGR01000008.1"/>
</dbReference>
<name>A0A854W8F9_9STRE</name>
<dbReference type="GO" id="GO:0017057">
    <property type="term" value="F:6-phosphogluconolactonase activity"/>
    <property type="evidence" value="ECO:0007669"/>
    <property type="project" value="TreeGrafter"/>
</dbReference>
<evidence type="ECO:0000313" key="3">
    <source>
        <dbReference type="Proteomes" id="UP000217465"/>
    </source>
</evidence>
<reference evidence="2 3" key="1">
    <citation type="submission" date="2016-06" db="EMBL/GenBank/DDBJ databases">
        <authorList>
            <person name="Haines A.N."/>
            <person name="Council K.R."/>
        </authorList>
    </citation>
    <scope>NUCLEOTIDE SEQUENCE [LARGE SCALE GENOMIC DNA]</scope>
    <source>
        <strain evidence="2 3">SP158-29</strain>
    </source>
</reference>
<comment type="caution">
    <text evidence="2">The sequence shown here is derived from an EMBL/GenBank/DDBJ whole genome shotgun (WGS) entry which is preliminary data.</text>
</comment>
<organism evidence="2 3">
    <name type="scientific">Streptococcus parauberis</name>
    <dbReference type="NCBI Taxonomy" id="1348"/>
    <lineage>
        <taxon>Bacteria</taxon>
        <taxon>Bacillati</taxon>
        <taxon>Bacillota</taxon>
        <taxon>Bacilli</taxon>
        <taxon>Lactobacillales</taxon>
        <taxon>Streptococcaceae</taxon>
        <taxon>Streptococcus</taxon>
    </lineage>
</organism>
<gene>
    <name evidence="2" type="primary">pgl</name>
    <name evidence="2" type="ORF">A9Y57_01296</name>
</gene>
<dbReference type="InterPro" id="IPR050282">
    <property type="entry name" value="Cycloisomerase_2"/>
</dbReference>
<dbReference type="Gene3D" id="2.130.10.10">
    <property type="entry name" value="YVTN repeat-like/Quinoprotein amine dehydrogenase"/>
    <property type="match status" value="1"/>
</dbReference>
<dbReference type="InterPro" id="IPR011048">
    <property type="entry name" value="Haem_d1_sf"/>
</dbReference>
<dbReference type="AlphaFoldDB" id="A0A854W8F9"/>
<dbReference type="InterPro" id="IPR019405">
    <property type="entry name" value="Lactonase_7-beta_prop"/>
</dbReference>
<evidence type="ECO:0000313" key="2">
    <source>
        <dbReference type="EMBL" id="PCH12577.1"/>
    </source>
</evidence>
<proteinExistence type="inferred from homology"/>
<dbReference type="GO" id="GO:0005829">
    <property type="term" value="C:cytosol"/>
    <property type="evidence" value="ECO:0007669"/>
    <property type="project" value="TreeGrafter"/>
</dbReference>
<dbReference type="Pfam" id="PF10282">
    <property type="entry name" value="Lactonase"/>
    <property type="match status" value="1"/>
</dbReference>
<dbReference type="PANTHER" id="PTHR30344">
    <property type="entry name" value="6-PHOSPHOGLUCONOLACTONASE-RELATED"/>
    <property type="match status" value="1"/>
</dbReference>
<dbReference type="EMBL" id="NSGR01000008">
    <property type="protein sequence ID" value="PCH12577.1"/>
    <property type="molecule type" value="Genomic_DNA"/>
</dbReference>